<dbReference type="InterPro" id="IPR020841">
    <property type="entry name" value="PKS_Beta-ketoAc_synthase_dom"/>
</dbReference>
<organism evidence="5 6">
    <name type="scientific">Symplocastrum torsivum CPER-KK1</name>
    <dbReference type="NCBI Taxonomy" id="450513"/>
    <lineage>
        <taxon>Bacteria</taxon>
        <taxon>Bacillati</taxon>
        <taxon>Cyanobacteriota</taxon>
        <taxon>Cyanophyceae</taxon>
        <taxon>Oscillatoriophycideae</taxon>
        <taxon>Oscillatoriales</taxon>
        <taxon>Microcoleaceae</taxon>
        <taxon>Symplocastrum</taxon>
    </lineage>
</organism>
<dbReference type="InterPro" id="IPR014030">
    <property type="entry name" value="Ketoacyl_synth_N"/>
</dbReference>
<gene>
    <name evidence="5" type="ORF">KME25_30120</name>
</gene>
<dbReference type="NCBIfam" id="NF004618">
    <property type="entry name" value="PRK05952.1"/>
    <property type="match status" value="1"/>
</dbReference>
<evidence type="ECO:0000256" key="2">
    <source>
        <dbReference type="ARBA" id="ARBA00022679"/>
    </source>
</evidence>
<keyword evidence="5" id="KW-0012">Acyltransferase</keyword>
<dbReference type="Proteomes" id="UP000753908">
    <property type="component" value="Unassembled WGS sequence"/>
</dbReference>
<feature type="domain" description="Ketosynthase family 3 (KS3)" evidence="4">
    <location>
        <begin position="1"/>
        <end position="413"/>
    </location>
</feature>
<proteinExistence type="inferred from homology"/>
<dbReference type="Pfam" id="PF00109">
    <property type="entry name" value="ketoacyl-synt"/>
    <property type="match status" value="1"/>
</dbReference>
<dbReference type="SMART" id="SM00825">
    <property type="entry name" value="PKS_KS"/>
    <property type="match status" value="1"/>
</dbReference>
<keyword evidence="2 3" id="KW-0808">Transferase</keyword>
<name>A0A951UCP2_9CYAN</name>
<dbReference type="EC" id="2.3.1.179" evidence="5"/>
<dbReference type="AlphaFoldDB" id="A0A951UCP2"/>
<dbReference type="InterPro" id="IPR016039">
    <property type="entry name" value="Thiolase-like"/>
</dbReference>
<dbReference type="InterPro" id="IPR014031">
    <property type="entry name" value="Ketoacyl_synth_C"/>
</dbReference>
<evidence type="ECO:0000259" key="4">
    <source>
        <dbReference type="PROSITE" id="PS52004"/>
    </source>
</evidence>
<dbReference type="EMBL" id="JAHHIF010000068">
    <property type="protein sequence ID" value="MBW4548653.1"/>
    <property type="molecule type" value="Genomic_DNA"/>
</dbReference>
<evidence type="ECO:0000256" key="1">
    <source>
        <dbReference type="ARBA" id="ARBA00008467"/>
    </source>
</evidence>
<dbReference type="GO" id="GO:0006633">
    <property type="term" value="P:fatty acid biosynthetic process"/>
    <property type="evidence" value="ECO:0007669"/>
    <property type="project" value="TreeGrafter"/>
</dbReference>
<dbReference type="CDD" id="cd00834">
    <property type="entry name" value="KAS_I_II"/>
    <property type="match status" value="1"/>
</dbReference>
<evidence type="ECO:0000313" key="6">
    <source>
        <dbReference type="Proteomes" id="UP000753908"/>
    </source>
</evidence>
<dbReference type="Gene3D" id="3.40.47.10">
    <property type="match status" value="1"/>
</dbReference>
<comment type="caution">
    <text evidence="5">The sequence shown here is derived from an EMBL/GenBank/DDBJ whole genome shotgun (WGS) entry which is preliminary data.</text>
</comment>
<evidence type="ECO:0000256" key="3">
    <source>
        <dbReference type="RuleBase" id="RU003694"/>
    </source>
</evidence>
<reference evidence="5" key="2">
    <citation type="journal article" date="2022" name="Microbiol. Resour. Announc.">
        <title>Metagenome Sequencing to Explore Phylogenomics of Terrestrial Cyanobacteria.</title>
        <authorList>
            <person name="Ward R.D."/>
            <person name="Stajich J.E."/>
            <person name="Johansen J.R."/>
            <person name="Huntemann M."/>
            <person name="Clum A."/>
            <person name="Foster B."/>
            <person name="Foster B."/>
            <person name="Roux S."/>
            <person name="Palaniappan K."/>
            <person name="Varghese N."/>
            <person name="Mukherjee S."/>
            <person name="Reddy T.B.K."/>
            <person name="Daum C."/>
            <person name="Copeland A."/>
            <person name="Chen I.A."/>
            <person name="Ivanova N.N."/>
            <person name="Kyrpides N.C."/>
            <person name="Shapiro N."/>
            <person name="Eloe-Fadrosh E.A."/>
            <person name="Pietrasiak N."/>
        </authorList>
    </citation>
    <scope>NUCLEOTIDE SEQUENCE</scope>
    <source>
        <strain evidence="5">CPER-KK1</strain>
    </source>
</reference>
<comment type="similarity">
    <text evidence="1 3">Belongs to the thiolase-like superfamily. Beta-ketoacyl-ACP synthases family.</text>
</comment>
<dbReference type="PROSITE" id="PS52004">
    <property type="entry name" value="KS3_2"/>
    <property type="match status" value="1"/>
</dbReference>
<reference evidence="5" key="1">
    <citation type="submission" date="2021-05" db="EMBL/GenBank/DDBJ databases">
        <authorList>
            <person name="Pietrasiak N."/>
            <person name="Ward R."/>
            <person name="Stajich J.E."/>
            <person name="Kurbessoian T."/>
        </authorList>
    </citation>
    <scope>NUCLEOTIDE SEQUENCE</scope>
    <source>
        <strain evidence="5">CPER-KK1</strain>
    </source>
</reference>
<dbReference type="InterPro" id="IPR000794">
    <property type="entry name" value="Beta-ketoacyl_synthase"/>
</dbReference>
<dbReference type="Pfam" id="PF02801">
    <property type="entry name" value="Ketoacyl-synt_C"/>
    <property type="match status" value="1"/>
</dbReference>
<evidence type="ECO:0000313" key="5">
    <source>
        <dbReference type="EMBL" id="MBW4548653.1"/>
    </source>
</evidence>
<accession>A0A951UCP2</accession>
<protein>
    <submittedName>
        <fullName evidence="5">Beta-ketoacyl-ACP synthase</fullName>
        <ecNumber evidence="5">2.3.1.179</ecNumber>
    </submittedName>
</protein>
<dbReference type="PANTHER" id="PTHR11712">
    <property type="entry name" value="POLYKETIDE SYNTHASE-RELATED"/>
    <property type="match status" value="1"/>
</dbReference>
<dbReference type="GO" id="GO:0004315">
    <property type="term" value="F:3-oxoacyl-[acyl-carrier-protein] synthase activity"/>
    <property type="evidence" value="ECO:0007669"/>
    <property type="project" value="UniProtKB-EC"/>
</dbReference>
<dbReference type="PANTHER" id="PTHR11712:SF347">
    <property type="entry name" value="BETA KETOACYL-ACYL CARRIER PROTEIN SYNTHASE"/>
    <property type="match status" value="1"/>
</dbReference>
<dbReference type="SUPFAM" id="SSF53901">
    <property type="entry name" value="Thiolase-like"/>
    <property type="match status" value="2"/>
</dbReference>
<sequence length="415" mass="44078">MEVVVTGIGLASALGRLEPSWQSLLRGKSAIQQHQPFPDFPSRPLALIGHTPTSLETLTELVVAEALQDAGLVPPLPDCGIVIGSSRSCQASWEQLAKKLQTEDKGQRDFQYSSQFPIPNSQFPIPKLEHWLDTLPHYAAIATARKVGSRASVLAPMAACATGIWAIAQGFELIQSGQCQQVLAGAVEAPITPLTLAGFDKMGALARTGSYPFDQNREGLVLGEGGAVLVLESAKSARERSASIYGKVLGFGLTCDAYHVSAPEPGNNTGLSKRGTMPEAVPKATIASITAVKQCLERSHLSPTDIDYIHAHGTGTQLNDHNEAQLIEWLFPHQVPISSTKGATGHTLGASGALGAAFCLMALKYQQLPPCVGLKEPAFDLDFVTTPRQAEINSVLCFSFGFGGQNTVMALSQMP</sequence>